<dbReference type="KEGG" id="chig:CH63R_05422"/>
<evidence type="ECO:0000256" key="1">
    <source>
        <dbReference type="SAM" id="MobiDB-lite"/>
    </source>
</evidence>
<feature type="region of interest" description="Disordered" evidence="1">
    <location>
        <begin position="54"/>
        <end position="76"/>
    </location>
</feature>
<keyword evidence="4" id="KW-1185">Reference proteome</keyword>
<evidence type="ECO:0000313" key="3">
    <source>
        <dbReference type="EMBL" id="OBR09730.1"/>
    </source>
</evidence>
<name>A0A1B7YCZ3_COLHI</name>
<dbReference type="VEuPathDB" id="FungiDB:CH63R_05422"/>
<gene>
    <name evidence="3" type="ORF">CH63R_05422</name>
</gene>
<dbReference type="GeneID" id="28864504"/>
<dbReference type="EMBL" id="LTAN01000004">
    <property type="protein sequence ID" value="OBR09730.1"/>
    <property type="molecule type" value="Genomic_DNA"/>
</dbReference>
<evidence type="ECO:0000259" key="2">
    <source>
        <dbReference type="Pfam" id="PF06985"/>
    </source>
</evidence>
<comment type="caution">
    <text evidence="3">The sequence shown here is derived from an EMBL/GenBank/DDBJ whole genome shotgun (WGS) entry which is preliminary data.</text>
</comment>
<dbReference type="InterPro" id="IPR052895">
    <property type="entry name" value="HetReg/Transcr_Mod"/>
</dbReference>
<dbReference type="PANTHER" id="PTHR24148:SF73">
    <property type="entry name" value="HET DOMAIN PROTEIN (AFU_ORTHOLOGUE AFUA_8G01020)"/>
    <property type="match status" value="1"/>
</dbReference>
<protein>
    <submittedName>
        <fullName evidence="3">HET domain-containing protein</fullName>
    </submittedName>
</protein>
<reference evidence="4" key="1">
    <citation type="journal article" date="2017" name="BMC Genomics">
        <title>Gapless genome assembly of Colletotrichum higginsianum reveals chromosome structure and association of transposable elements with secondary metabolite gene clusters.</title>
        <authorList>
            <person name="Dallery J.-F."/>
            <person name="Lapalu N."/>
            <person name="Zampounis A."/>
            <person name="Pigne S."/>
            <person name="Luyten I."/>
            <person name="Amselem J."/>
            <person name="Wittenberg A.H.J."/>
            <person name="Zhou S."/>
            <person name="de Queiroz M.V."/>
            <person name="Robin G.P."/>
            <person name="Auger A."/>
            <person name="Hainaut M."/>
            <person name="Henrissat B."/>
            <person name="Kim K.-T."/>
            <person name="Lee Y.-H."/>
            <person name="Lespinet O."/>
            <person name="Schwartz D.C."/>
            <person name="Thon M.R."/>
            <person name="O'Connell R.J."/>
        </authorList>
    </citation>
    <scope>NUCLEOTIDE SEQUENCE [LARGE SCALE GENOMIC DNA]</scope>
    <source>
        <strain evidence="4">IMI 349063</strain>
    </source>
</reference>
<evidence type="ECO:0000313" key="4">
    <source>
        <dbReference type="Proteomes" id="UP000092177"/>
    </source>
</evidence>
<dbReference type="Pfam" id="PF26639">
    <property type="entry name" value="Het-6_barrel"/>
    <property type="match status" value="1"/>
</dbReference>
<dbReference type="InterPro" id="IPR010730">
    <property type="entry name" value="HET"/>
</dbReference>
<sequence length="825" mass="92050">MPGLGCPIYRRLKRKDNHCPVKGNESSLIQLSDGKGHCRINIAREGSEFRDFYDFDAGSGTGSEEDASEDKSTEGDAFVELDEQTRRLASGKILSHRSVKKPRAHRYIPAAAQDRGDALLVEEKPPTSEQSADLMSGVNGRGELTAAKKREALFDKQLAALRPGDRQALMHLPLPQQRALVAKAKKQQERWNREQMAQEIKRQLKANPPPECEPSSPHSDLVTTELQYHRLSNALPFTALSYCWGPAVTQSPIVIDGAVQRCGLNGELALRHLRGAEGVHVWIDQLCINQDDNAEKGHQVQMMRHIYSAAARVAVWMGLPADDSDLFLPHVRAMGALIRQQRYADVVRAHADMAFLRRVSHAFRAFCERQYWTRLWIIQEFAVGAEIDVLCGRASVGYADLRGFLVFLNKVYDHYPAIQAEGGAPLMMTLLEMLRGFKTSANSFLEGVLTRRRRYQLRHGGAPVAAATTTATATTEVTPQVLGDVERAMAGDSESLFAVLVTTLVLEVDYNHTQATDPRDRVFAVMHFADDVDEFEGLPDYSLGCEEVYRAAARRILMQGNIDLLSYCQFPREAPSLATWAPDWQTGIKRPNVGNPWLSKFDASASSLPRQQLVVAPDAETVQLRGVLVDAVAETGGDAWDPNWVEELDRGAALAFVDEVGRLCEKSPLFGDRVRARDLKDVMRICIADRYHYREPERQAELLEGFAQAELWMRRDVGEARSGAEMGLQMSDSLGWQQPWYVTAMKNLHGRRPFLSGSGYVGLAPRHVQPGDRVVVFLGWKTPYIVRDSTGAAGYCELVGEAYVHGIMFGEAMTDDCEVREFLLR</sequence>
<dbReference type="Pfam" id="PF06985">
    <property type="entry name" value="HET"/>
    <property type="match status" value="1"/>
</dbReference>
<proteinExistence type="predicted"/>
<dbReference type="Proteomes" id="UP000092177">
    <property type="component" value="Chromosome 4"/>
</dbReference>
<dbReference type="RefSeq" id="XP_018158247.1">
    <property type="nucleotide sequence ID" value="XM_018300397.1"/>
</dbReference>
<organism evidence="3 4">
    <name type="scientific">Colletotrichum higginsianum (strain IMI 349063)</name>
    <name type="common">Crucifer anthracnose fungus</name>
    <dbReference type="NCBI Taxonomy" id="759273"/>
    <lineage>
        <taxon>Eukaryota</taxon>
        <taxon>Fungi</taxon>
        <taxon>Dikarya</taxon>
        <taxon>Ascomycota</taxon>
        <taxon>Pezizomycotina</taxon>
        <taxon>Sordariomycetes</taxon>
        <taxon>Hypocreomycetidae</taxon>
        <taxon>Glomerellales</taxon>
        <taxon>Glomerellaceae</taxon>
        <taxon>Colletotrichum</taxon>
        <taxon>Colletotrichum destructivum species complex</taxon>
    </lineage>
</organism>
<feature type="domain" description="Heterokaryon incompatibility" evidence="2">
    <location>
        <begin position="237"/>
        <end position="380"/>
    </location>
</feature>
<accession>A0A1B7YCZ3</accession>
<dbReference type="AlphaFoldDB" id="A0A1B7YCZ3"/>
<dbReference type="PANTHER" id="PTHR24148">
    <property type="entry name" value="ANKYRIN REPEAT DOMAIN-CONTAINING PROTEIN 39 HOMOLOG-RELATED"/>
    <property type="match status" value="1"/>
</dbReference>
<dbReference type="OrthoDB" id="2157530at2759"/>